<evidence type="ECO:0000256" key="7">
    <source>
        <dbReference type="ARBA" id="ARBA00023136"/>
    </source>
</evidence>
<evidence type="ECO:0000256" key="4">
    <source>
        <dbReference type="ARBA" id="ARBA00022729"/>
    </source>
</evidence>
<evidence type="ECO:0000256" key="9">
    <source>
        <dbReference type="ARBA" id="ARBA00023170"/>
    </source>
</evidence>
<dbReference type="Gene3D" id="2.60.40.10">
    <property type="entry name" value="Immunoglobulins"/>
    <property type="match status" value="4"/>
</dbReference>
<accession>A0ABM3JMK4</accession>
<evidence type="ECO:0000256" key="6">
    <source>
        <dbReference type="ARBA" id="ARBA00022989"/>
    </source>
</evidence>
<keyword evidence="3 12" id="KW-0812">Transmembrane</keyword>
<keyword evidence="14" id="KW-1185">Reference proteome</keyword>
<evidence type="ECO:0000313" key="14">
    <source>
        <dbReference type="Proteomes" id="UP001652620"/>
    </source>
</evidence>
<name>A0ABM3JMK4_BACDO</name>
<evidence type="ECO:0000256" key="10">
    <source>
        <dbReference type="ARBA" id="ARBA00023180"/>
    </source>
</evidence>
<keyword evidence="6 12" id="KW-1133">Transmembrane helix</keyword>
<evidence type="ECO:0000256" key="2">
    <source>
        <dbReference type="ARBA" id="ARBA00008921"/>
    </source>
</evidence>
<keyword evidence="5" id="KW-0677">Repeat</keyword>
<evidence type="ECO:0000256" key="11">
    <source>
        <dbReference type="SAM" id="MobiDB-lite"/>
    </source>
</evidence>
<dbReference type="InterPro" id="IPR013783">
    <property type="entry name" value="Ig-like_fold"/>
</dbReference>
<sequence>MIPRFAVECIKMPQKPEQNTRASWRIAILSVGTILLHAIATVTVDASLIAMATTAATVLTTVAATPSLNPSTPVFLRRGIRVGYNGNAVIICKTFDRSSTWFHEVIENKTSNPLNTNNELLNNYAVLLLKGVKQTGTYRCMQGAEILSETILTIAAPGLTSPEKIQIGSGDDAALVFVHDSNIKNITYFPRILPHEYSDYRDEKISKTKLDEQTTLLLIRNASAKKSTFTFVYGDGQRSNEWELDVGKAPESVDSFKCRGYNYESMRCIMFYPPNNLPTEYKISYETLQNSIVHCTLDYGSANNITLLARNSGNCTYYPAQEFHNFTLIATNVLGEYTNKISINTHKSVVPPKLQINVENITSDSVYLSWKDRKQDYYKDIGLEYNITVEPYGYKKYNLTKTHLTEYSEKLAYNFTLPNLPYANWQYVLSVRARVNCNTSEWNEPTQEVFTTAPRRPDRAPHTYVGGFYINDKDIITLNWEDLADYERNGENFTYVIQELNMDGQVLNSKETNSTTVGFRWFEKPEKPEIRIYKIFSKNAVGASSNASIIRVVPPTDLSPPLQIEKLFENGASILKWKHPPNYEKPPPSNYTVFWCQQMSMKKKECDGPMHFAVVENTTTNYLIHAKYELVMAVAANYPHGSSGLYWNECFNHLNASLEQIMLYEPVMSESSIFLSWKHRNCKSAFDGYNITYCEWNNNMVSSCHSKLETSTQSSNFTLTNLKAYTFYNISIQLYGVNNRKSPPSEIVERTDPAAPEPPTNLNYMDVTSYSAKISWKAPTETRGNLTKYTICYKKYNATEIHNETTTDVTYTLNDLSSGSVYEVWLTAWTTKESIKSASVNITTMIGIPTPPSDVILERDGDDYVLSWTAAENSVGHMVFYELIFNDHIRKQFLTVQHPNFNGTVPGTDNKLVCRLKYPGCTEGVQNMKVRTINVVAKKDLDMRAFTIDGEEIQRARRHTDPAYAPSTIRTQATANGEMYYNKYEYDIQKEHIAADYHKKAKLVAYEYEAHQDFVCDKVGGGIRTKLPDLNNTQYYMLKSNATDSMNFNCLPFQWERLLALITFVSMFIATIVWTYKFVQRQWKVHVQLPESVLQLMSMSSKLPSCLEDNKPENISIVSTKASDGASLINIGKTSVPSCSSESGVDGVGDADSDTPSTSSEDVNREFSRCWAKSEPASPQTTITLNSLSYSSYQPSPLRCKKPFDKPILINDDYLQTEEIKPIIANDSSTSSESSYLPLHSIKSKSSSTSESSDNKGSFGDYVIAGDIAATVTTPTDTMLNKDAKTPLLLQMTNNNNNNNTNNNNIFKNAPLANNYVLPDSLHKLPTAHVERNFVYPLEAKLSQAKAATAQAHLFPTLATDDYVLPDSLHKLPTAHTATIRQDHNETDKPFKQQLPQTTTIPAQSDLFKNLALTTGDYVLPDELPKIAASHSIMAEHEKSLMPLPQQHSQINSTQAQPNILKNMTLTHGGYVLPDTLTKFAAAQNAVSDADIDDDTQTPAQQQVRPMVSYGYVTSDFWSQPNAMK</sequence>
<feature type="transmembrane region" description="Helical" evidence="12">
    <location>
        <begin position="22"/>
        <end position="40"/>
    </location>
</feature>
<organism evidence="14 15">
    <name type="scientific">Bactrocera dorsalis</name>
    <name type="common">Oriental fruit fly</name>
    <name type="synonym">Dacus dorsalis</name>
    <dbReference type="NCBI Taxonomy" id="27457"/>
    <lineage>
        <taxon>Eukaryota</taxon>
        <taxon>Metazoa</taxon>
        <taxon>Ecdysozoa</taxon>
        <taxon>Arthropoda</taxon>
        <taxon>Hexapoda</taxon>
        <taxon>Insecta</taxon>
        <taxon>Pterygota</taxon>
        <taxon>Neoptera</taxon>
        <taxon>Endopterygota</taxon>
        <taxon>Diptera</taxon>
        <taxon>Brachycera</taxon>
        <taxon>Muscomorpha</taxon>
        <taxon>Tephritoidea</taxon>
        <taxon>Tephritidae</taxon>
        <taxon>Bactrocera</taxon>
        <taxon>Bactrocera</taxon>
    </lineage>
</organism>
<dbReference type="InterPro" id="IPR050991">
    <property type="entry name" value="ECM_Regulatory_Proteins"/>
</dbReference>
<feature type="domain" description="Fibronectin type-III" evidence="13">
    <location>
        <begin position="350"/>
        <end position="455"/>
    </location>
</feature>
<dbReference type="InterPro" id="IPR036116">
    <property type="entry name" value="FN3_sf"/>
</dbReference>
<feature type="domain" description="Fibronectin type-III" evidence="13">
    <location>
        <begin position="657"/>
        <end position="755"/>
    </location>
</feature>
<keyword evidence="7 12" id="KW-0472">Membrane</keyword>
<comment type="similarity">
    <text evidence="2">Belongs to the type I cytokine receptor family. Type 2 subfamily.</text>
</comment>
<dbReference type="PROSITE" id="PS50853">
    <property type="entry name" value="FN3"/>
    <property type="match status" value="3"/>
</dbReference>
<evidence type="ECO:0000256" key="5">
    <source>
        <dbReference type="ARBA" id="ARBA00022737"/>
    </source>
</evidence>
<evidence type="ECO:0000256" key="8">
    <source>
        <dbReference type="ARBA" id="ARBA00023157"/>
    </source>
</evidence>
<dbReference type="InterPro" id="IPR003961">
    <property type="entry name" value="FN3_dom"/>
</dbReference>
<dbReference type="CDD" id="cd00063">
    <property type="entry name" value="FN3"/>
    <property type="match status" value="3"/>
</dbReference>
<gene>
    <name evidence="15" type="primary">LOC125778114</name>
</gene>
<dbReference type="PROSITE" id="PS01353">
    <property type="entry name" value="HEMATOPO_REC_L_F2"/>
    <property type="match status" value="1"/>
</dbReference>
<evidence type="ECO:0000256" key="12">
    <source>
        <dbReference type="SAM" id="Phobius"/>
    </source>
</evidence>
<keyword evidence="8" id="KW-1015">Disulfide bond</keyword>
<dbReference type="SUPFAM" id="SSF49265">
    <property type="entry name" value="Fibronectin type III"/>
    <property type="match status" value="2"/>
</dbReference>
<dbReference type="PANTHER" id="PTHR46708">
    <property type="entry name" value="TENASCIN"/>
    <property type="match status" value="1"/>
</dbReference>
<keyword evidence="10" id="KW-0325">Glycoprotein</keyword>
<dbReference type="SMART" id="SM00060">
    <property type="entry name" value="FN3"/>
    <property type="match status" value="3"/>
</dbReference>
<dbReference type="PANTHER" id="PTHR46708:SF2">
    <property type="entry name" value="FIBRONECTIN TYPE-III DOMAIN-CONTAINING PROTEIN"/>
    <property type="match status" value="1"/>
</dbReference>
<comment type="subcellular location">
    <subcellularLocation>
        <location evidence="1">Membrane</location>
        <topology evidence="1">Single-pass type I membrane protein</topology>
    </subcellularLocation>
</comment>
<keyword evidence="9" id="KW-0675">Receptor</keyword>
<dbReference type="InterPro" id="IPR003529">
    <property type="entry name" value="Hematopoietin_rcpt_Gp130_CS"/>
</dbReference>
<evidence type="ECO:0000256" key="1">
    <source>
        <dbReference type="ARBA" id="ARBA00004479"/>
    </source>
</evidence>
<dbReference type="GeneID" id="125778114"/>
<proteinExistence type="inferred from homology"/>
<feature type="compositionally biased region" description="Low complexity" evidence="11">
    <location>
        <begin position="1140"/>
        <end position="1150"/>
    </location>
</feature>
<feature type="domain" description="Fibronectin type-III" evidence="13">
    <location>
        <begin position="758"/>
        <end position="853"/>
    </location>
</feature>
<dbReference type="RefSeq" id="XP_049310458.1">
    <property type="nucleotide sequence ID" value="XM_049454501.1"/>
</dbReference>
<reference evidence="15" key="1">
    <citation type="submission" date="2025-08" db="UniProtKB">
        <authorList>
            <consortium name="RefSeq"/>
        </authorList>
    </citation>
    <scope>IDENTIFICATION</scope>
</reference>
<dbReference type="Pfam" id="PF00041">
    <property type="entry name" value="fn3"/>
    <property type="match status" value="2"/>
</dbReference>
<evidence type="ECO:0000259" key="13">
    <source>
        <dbReference type="PROSITE" id="PS50853"/>
    </source>
</evidence>
<protein>
    <submittedName>
        <fullName evidence="15">Uncharacterized protein LOC125778114</fullName>
    </submittedName>
</protein>
<evidence type="ECO:0000256" key="3">
    <source>
        <dbReference type="ARBA" id="ARBA00022692"/>
    </source>
</evidence>
<keyword evidence="4" id="KW-0732">Signal</keyword>
<feature type="region of interest" description="Disordered" evidence="11">
    <location>
        <begin position="1135"/>
        <end position="1163"/>
    </location>
</feature>
<evidence type="ECO:0000313" key="15">
    <source>
        <dbReference type="RefSeq" id="XP_049310458.1"/>
    </source>
</evidence>
<dbReference type="Proteomes" id="UP001652620">
    <property type="component" value="Chromosome 4"/>
</dbReference>